<accession>F4KPI8</accession>
<dbReference type="GO" id="GO:0005507">
    <property type="term" value="F:copper ion binding"/>
    <property type="evidence" value="ECO:0007669"/>
    <property type="project" value="TreeGrafter"/>
</dbReference>
<dbReference type="HOGENOM" id="CLU_050555_2_0_10"/>
<dbReference type="SUPFAM" id="SSF110395">
    <property type="entry name" value="CutC-like"/>
    <property type="match status" value="1"/>
</dbReference>
<comment type="subcellular location">
    <subcellularLocation>
        <location evidence="2">Cytoplasm</location>
    </subcellularLocation>
</comment>
<dbReference type="EMBL" id="CP002691">
    <property type="protein sequence ID" value="AEE50926.1"/>
    <property type="molecule type" value="Genomic_DNA"/>
</dbReference>
<dbReference type="CDD" id="cd00945">
    <property type="entry name" value="Aldolase_Class_I"/>
    <property type="match status" value="1"/>
</dbReference>
<evidence type="ECO:0000313" key="4">
    <source>
        <dbReference type="Proteomes" id="UP000008461"/>
    </source>
</evidence>
<keyword evidence="4" id="KW-1185">Reference proteome</keyword>
<evidence type="ECO:0000256" key="2">
    <source>
        <dbReference type="HAMAP-Rule" id="MF_00795"/>
    </source>
</evidence>
<dbReference type="eggNOG" id="COG3142">
    <property type="taxonomic scope" value="Bacteria"/>
</dbReference>
<dbReference type="GO" id="GO:0005737">
    <property type="term" value="C:cytoplasm"/>
    <property type="evidence" value="ECO:0007669"/>
    <property type="project" value="UniProtKB-SubCell"/>
</dbReference>
<comment type="similarity">
    <text evidence="1 2">Belongs to the CutC family.</text>
</comment>
<reference evidence="3 4" key="1">
    <citation type="journal article" date="2011" name="Stand. Genomic Sci.">
        <title>Complete genome sequence of Haliscomenobacter hydrossis type strain (O).</title>
        <authorList>
            <consortium name="US DOE Joint Genome Institute (JGI-PGF)"/>
            <person name="Daligault H."/>
            <person name="Lapidus A."/>
            <person name="Zeytun A."/>
            <person name="Nolan M."/>
            <person name="Lucas S."/>
            <person name="Del Rio T.G."/>
            <person name="Tice H."/>
            <person name="Cheng J.F."/>
            <person name="Tapia R."/>
            <person name="Han C."/>
            <person name="Goodwin L."/>
            <person name="Pitluck S."/>
            <person name="Liolios K."/>
            <person name="Pagani I."/>
            <person name="Ivanova N."/>
            <person name="Huntemann M."/>
            <person name="Mavromatis K."/>
            <person name="Mikhailova N."/>
            <person name="Pati A."/>
            <person name="Chen A."/>
            <person name="Palaniappan K."/>
            <person name="Land M."/>
            <person name="Hauser L."/>
            <person name="Brambilla E.M."/>
            <person name="Rohde M."/>
            <person name="Verbarg S."/>
            <person name="Goker M."/>
            <person name="Bristow J."/>
            <person name="Eisen J.A."/>
            <person name="Markowitz V."/>
            <person name="Hugenholtz P."/>
            <person name="Kyrpides N.C."/>
            <person name="Klenk H.P."/>
            <person name="Woyke T."/>
        </authorList>
    </citation>
    <scope>NUCLEOTIDE SEQUENCE [LARGE SCALE GENOMIC DNA]</scope>
    <source>
        <strain evidence="4">ATCC 27775 / DSM 1100 / LMG 10767 / O</strain>
    </source>
</reference>
<dbReference type="InterPro" id="IPR036822">
    <property type="entry name" value="CutC-like_dom_sf"/>
</dbReference>
<dbReference type="AlphaFoldDB" id="F4KPI8"/>
<dbReference type="STRING" id="760192.Halhy_3063"/>
<keyword evidence="2" id="KW-0963">Cytoplasm</keyword>
<dbReference type="PANTHER" id="PTHR12598:SF0">
    <property type="entry name" value="COPPER HOMEOSTASIS PROTEIN CUTC HOMOLOG"/>
    <property type="match status" value="1"/>
</dbReference>
<reference key="2">
    <citation type="submission" date="2011-04" db="EMBL/GenBank/DDBJ databases">
        <title>Complete sequence of chromosome of Haliscomenobacter hydrossis DSM 1100.</title>
        <authorList>
            <consortium name="US DOE Joint Genome Institute (JGI-PGF)"/>
            <person name="Lucas S."/>
            <person name="Han J."/>
            <person name="Lapidus A."/>
            <person name="Bruce D."/>
            <person name="Goodwin L."/>
            <person name="Pitluck S."/>
            <person name="Peters L."/>
            <person name="Kyrpides N."/>
            <person name="Mavromatis K."/>
            <person name="Ivanova N."/>
            <person name="Ovchinnikova G."/>
            <person name="Pagani I."/>
            <person name="Daligault H."/>
            <person name="Detter J.C."/>
            <person name="Han C."/>
            <person name="Land M."/>
            <person name="Hauser L."/>
            <person name="Markowitz V."/>
            <person name="Cheng J.-F."/>
            <person name="Hugenholtz P."/>
            <person name="Woyke T."/>
            <person name="Wu D."/>
            <person name="Verbarg S."/>
            <person name="Frueling A."/>
            <person name="Brambilla E."/>
            <person name="Klenk H.-P."/>
            <person name="Eisen J.A."/>
        </authorList>
    </citation>
    <scope>NUCLEOTIDE SEQUENCE</scope>
    <source>
        <strain>DSM 1100</strain>
    </source>
</reference>
<proteinExistence type="inferred from homology"/>
<dbReference type="Pfam" id="PF03932">
    <property type="entry name" value="CutC"/>
    <property type="match status" value="1"/>
</dbReference>
<dbReference type="RefSeq" id="WP_013765469.1">
    <property type="nucleotide sequence ID" value="NC_015510.1"/>
</dbReference>
<evidence type="ECO:0000256" key="1">
    <source>
        <dbReference type="ARBA" id="ARBA00007768"/>
    </source>
</evidence>
<sequence>MALEIEVCVDTLEAALAAESHGATRIELCGRLDLDGLTPDEEFIQAALAQLHIPIHVMIRPRGGDFVYTTEEFVQMERDIEYCKSVGVPGVVLGALSADGQLDLEHILQLAAKAKPEMLVVVHKCIDYTPDPAAAFDQLLAHDELIDYVLTSGGKPTAREGLEVLQNMVKKAQGRIKVMAAGKITKDNLADLSSIIGAPAYHGRLIV</sequence>
<dbReference type="KEGG" id="hhy:Halhy_3063"/>
<dbReference type="PANTHER" id="PTHR12598">
    <property type="entry name" value="COPPER HOMEOSTASIS PROTEIN CUTC"/>
    <property type="match status" value="1"/>
</dbReference>
<dbReference type="HAMAP" id="MF_00795">
    <property type="entry name" value="CutC"/>
    <property type="match status" value="1"/>
</dbReference>
<gene>
    <name evidence="2" type="primary">cutC</name>
    <name evidence="3" type="ordered locus">Halhy_3063</name>
</gene>
<protein>
    <recommendedName>
        <fullName evidence="2">PF03932 family protein CutC</fullName>
    </recommendedName>
</protein>
<name>F4KPI8_HALH1</name>
<dbReference type="Gene3D" id="3.20.20.380">
    <property type="entry name" value="Copper homeostasis (CutC) domain"/>
    <property type="match status" value="1"/>
</dbReference>
<dbReference type="InterPro" id="IPR005627">
    <property type="entry name" value="CutC-like"/>
</dbReference>
<evidence type="ECO:0000313" key="3">
    <source>
        <dbReference type="EMBL" id="AEE50926.1"/>
    </source>
</evidence>
<dbReference type="Proteomes" id="UP000008461">
    <property type="component" value="Chromosome"/>
</dbReference>
<comment type="caution">
    <text evidence="2">Once thought to be involved in copper homeostasis, experiments in E.coli have shown this is not the case.</text>
</comment>
<dbReference type="OrthoDB" id="9815677at2"/>
<organism evidence="3 4">
    <name type="scientific">Haliscomenobacter hydrossis (strain ATCC 27775 / DSM 1100 / LMG 10767 / O)</name>
    <dbReference type="NCBI Taxonomy" id="760192"/>
    <lineage>
        <taxon>Bacteria</taxon>
        <taxon>Pseudomonadati</taxon>
        <taxon>Bacteroidota</taxon>
        <taxon>Saprospiria</taxon>
        <taxon>Saprospirales</taxon>
        <taxon>Haliscomenobacteraceae</taxon>
        <taxon>Haliscomenobacter</taxon>
    </lineage>
</organism>